<comment type="function">
    <text evidence="2 7">Hydrolysis of 6-phosphogluconolactone to 6-phosphogluconate.</text>
</comment>
<keyword evidence="10" id="KW-1185">Reference proteome</keyword>
<feature type="domain" description="Glucosamine/galactosamine-6-phosphate isomerase" evidence="8">
    <location>
        <begin position="12"/>
        <end position="235"/>
    </location>
</feature>
<evidence type="ECO:0000256" key="5">
    <source>
        <dbReference type="ARBA" id="ARBA00013198"/>
    </source>
</evidence>
<dbReference type="GO" id="GO:0017057">
    <property type="term" value="F:6-phosphogluconolactonase activity"/>
    <property type="evidence" value="ECO:0007669"/>
    <property type="project" value="UniProtKB-UniRule"/>
</dbReference>
<dbReference type="InterPro" id="IPR005900">
    <property type="entry name" value="6-phosphogluconolactonase_DevB"/>
</dbReference>
<reference evidence="9" key="1">
    <citation type="journal article" date="2014" name="Int. J. Syst. Evol. Microbiol.">
        <title>Complete genome sequence of Corynebacterium casei LMG S-19264T (=DSM 44701T), isolated from a smear-ripened cheese.</title>
        <authorList>
            <consortium name="US DOE Joint Genome Institute (JGI-PGF)"/>
            <person name="Walter F."/>
            <person name="Albersmeier A."/>
            <person name="Kalinowski J."/>
            <person name="Ruckert C."/>
        </authorList>
    </citation>
    <scope>NUCLEOTIDE SEQUENCE</scope>
    <source>
        <strain evidence="9">CGMCC 1.12827</strain>
    </source>
</reference>
<evidence type="ECO:0000256" key="3">
    <source>
        <dbReference type="ARBA" id="ARBA00004961"/>
    </source>
</evidence>
<evidence type="ECO:0000256" key="1">
    <source>
        <dbReference type="ARBA" id="ARBA00000832"/>
    </source>
</evidence>
<comment type="similarity">
    <text evidence="4 7">Belongs to the glucosamine/galactosamine-6-phosphate isomerase family. 6-phosphogluconolactonase subfamily.</text>
</comment>
<dbReference type="GO" id="GO:0006098">
    <property type="term" value="P:pentose-phosphate shunt"/>
    <property type="evidence" value="ECO:0007669"/>
    <property type="project" value="InterPro"/>
</dbReference>
<dbReference type="EMBL" id="BMGC01000005">
    <property type="protein sequence ID" value="GGB24910.1"/>
    <property type="molecule type" value="Genomic_DNA"/>
</dbReference>
<evidence type="ECO:0000259" key="8">
    <source>
        <dbReference type="Pfam" id="PF01182"/>
    </source>
</evidence>
<evidence type="ECO:0000256" key="6">
    <source>
        <dbReference type="ARBA" id="ARBA00020337"/>
    </source>
</evidence>
<dbReference type="AlphaFoldDB" id="A0A916T0T9"/>
<dbReference type="EC" id="3.1.1.31" evidence="5 7"/>
<evidence type="ECO:0000256" key="7">
    <source>
        <dbReference type="RuleBase" id="RU365095"/>
    </source>
</evidence>
<proteinExistence type="inferred from homology"/>
<gene>
    <name evidence="7 9" type="primary">pgl</name>
    <name evidence="9" type="ORF">GCM10011489_11430</name>
</gene>
<keyword evidence="7" id="KW-0378">Hydrolase</keyword>
<sequence length="245" mass="25553">MTQTAQVEVFADSAGLVEAARARLVDTLVAAQRDRGSASVVLTGGSNGIALLTALRADSGALDWSALDIYWGDERFVAAADDERNAKQAFDALLDHVPVDPARVFEMAPSDGAFGDDIDAAALAYADTLFEQGDGAVPQFDVHLLGMGPEGHINSLFPHTPAVAETQKVVVSVSNSPKPPPQRITLTLPAVNRSHHVWFLVAGEDKAQAAAAGISGADEADWPCAGAHGRASTVWFLDEGAASAL</sequence>
<evidence type="ECO:0000313" key="10">
    <source>
        <dbReference type="Proteomes" id="UP000621454"/>
    </source>
</evidence>
<dbReference type="Proteomes" id="UP000621454">
    <property type="component" value="Unassembled WGS sequence"/>
</dbReference>
<comment type="pathway">
    <text evidence="3 7">Carbohydrate degradation; pentose phosphate pathway; D-ribulose 5-phosphate from D-glucose 6-phosphate (oxidative stage): step 2/3.</text>
</comment>
<name>A0A916T0T9_9ACTN</name>
<dbReference type="InterPro" id="IPR039104">
    <property type="entry name" value="6PGL"/>
</dbReference>
<dbReference type="PANTHER" id="PTHR11054">
    <property type="entry name" value="6-PHOSPHOGLUCONOLACTONASE"/>
    <property type="match status" value="1"/>
</dbReference>
<evidence type="ECO:0000256" key="4">
    <source>
        <dbReference type="ARBA" id="ARBA00010662"/>
    </source>
</evidence>
<accession>A0A916T0T9</accession>
<dbReference type="Pfam" id="PF01182">
    <property type="entry name" value="Glucosamine_iso"/>
    <property type="match status" value="1"/>
</dbReference>
<comment type="catalytic activity">
    <reaction evidence="1 7">
        <text>6-phospho-D-glucono-1,5-lactone + H2O = 6-phospho-D-gluconate + H(+)</text>
        <dbReference type="Rhea" id="RHEA:12556"/>
        <dbReference type="ChEBI" id="CHEBI:15377"/>
        <dbReference type="ChEBI" id="CHEBI:15378"/>
        <dbReference type="ChEBI" id="CHEBI:57955"/>
        <dbReference type="ChEBI" id="CHEBI:58759"/>
        <dbReference type="EC" id="3.1.1.31"/>
    </reaction>
</comment>
<evidence type="ECO:0000256" key="2">
    <source>
        <dbReference type="ARBA" id="ARBA00002681"/>
    </source>
</evidence>
<protein>
    <recommendedName>
        <fullName evidence="6 7">6-phosphogluconolactonase</fullName>
        <shortName evidence="7">6PGL</shortName>
        <ecNumber evidence="5 7">3.1.1.31</ecNumber>
    </recommendedName>
</protein>
<comment type="caution">
    <text evidence="9">The sequence shown here is derived from an EMBL/GenBank/DDBJ whole genome shotgun (WGS) entry which is preliminary data.</text>
</comment>
<dbReference type="InterPro" id="IPR006148">
    <property type="entry name" value="Glc/Gal-6P_isomerase"/>
</dbReference>
<reference evidence="9" key="2">
    <citation type="submission" date="2020-09" db="EMBL/GenBank/DDBJ databases">
        <authorList>
            <person name="Sun Q."/>
            <person name="Zhou Y."/>
        </authorList>
    </citation>
    <scope>NUCLEOTIDE SEQUENCE</scope>
    <source>
        <strain evidence="9">CGMCC 1.12827</strain>
    </source>
</reference>
<dbReference type="CDD" id="cd01400">
    <property type="entry name" value="6PGL"/>
    <property type="match status" value="1"/>
</dbReference>
<dbReference type="GO" id="GO:0005975">
    <property type="term" value="P:carbohydrate metabolic process"/>
    <property type="evidence" value="ECO:0007669"/>
    <property type="project" value="UniProtKB-UniRule"/>
</dbReference>
<evidence type="ECO:0000313" key="9">
    <source>
        <dbReference type="EMBL" id="GGB24910.1"/>
    </source>
</evidence>
<dbReference type="RefSeq" id="WP_188585616.1">
    <property type="nucleotide sequence ID" value="NZ_BMGC01000005.1"/>
</dbReference>
<organism evidence="9 10">
    <name type="scientific">Gordonia jinhuaensis</name>
    <dbReference type="NCBI Taxonomy" id="1517702"/>
    <lineage>
        <taxon>Bacteria</taxon>
        <taxon>Bacillati</taxon>
        <taxon>Actinomycetota</taxon>
        <taxon>Actinomycetes</taxon>
        <taxon>Mycobacteriales</taxon>
        <taxon>Gordoniaceae</taxon>
        <taxon>Gordonia</taxon>
    </lineage>
</organism>
<dbReference type="Gene3D" id="3.40.50.1360">
    <property type="match status" value="1"/>
</dbReference>
<dbReference type="SUPFAM" id="SSF100950">
    <property type="entry name" value="NagB/RpiA/CoA transferase-like"/>
    <property type="match status" value="1"/>
</dbReference>
<dbReference type="InterPro" id="IPR037171">
    <property type="entry name" value="NagB/RpiA_transferase-like"/>
</dbReference>
<dbReference type="PANTHER" id="PTHR11054:SF0">
    <property type="entry name" value="6-PHOSPHOGLUCONOLACTONASE"/>
    <property type="match status" value="1"/>
</dbReference>
<dbReference type="NCBIfam" id="TIGR01198">
    <property type="entry name" value="pgl"/>
    <property type="match status" value="1"/>
</dbReference>